<feature type="compositionally biased region" description="Low complexity" evidence="1">
    <location>
        <begin position="77"/>
        <end position="103"/>
    </location>
</feature>
<reference evidence="2 3" key="1">
    <citation type="submission" date="2019-07" db="EMBL/GenBank/DDBJ databases">
        <title>Genomic Encyclopedia of Archaeal and Bacterial Type Strains, Phase II (KMG-II): from individual species to whole genera.</title>
        <authorList>
            <person name="Goeker M."/>
        </authorList>
    </citation>
    <scope>NUCLEOTIDE SEQUENCE [LARGE SCALE GENOMIC DNA]</scope>
    <source>
        <strain evidence="2 3">DSM 46842</strain>
    </source>
</reference>
<evidence type="ECO:0000313" key="3">
    <source>
        <dbReference type="Proteomes" id="UP000322499"/>
    </source>
</evidence>
<keyword evidence="3" id="KW-1185">Reference proteome</keyword>
<name>A0A5S5CVT9_9ACTN</name>
<evidence type="ECO:0000256" key="1">
    <source>
        <dbReference type="SAM" id="MobiDB-lite"/>
    </source>
</evidence>
<feature type="compositionally biased region" description="Pro residues" evidence="1">
    <location>
        <begin position="54"/>
        <end position="64"/>
    </location>
</feature>
<evidence type="ECO:0000313" key="2">
    <source>
        <dbReference type="EMBL" id="TYP86459.1"/>
    </source>
</evidence>
<comment type="caution">
    <text evidence="2">The sequence shown here is derived from an EMBL/GenBank/DDBJ whole genome shotgun (WGS) entry which is preliminary data.</text>
</comment>
<accession>A0A5S5CVT9</accession>
<dbReference type="Proteomes" id="UP000322499">
    <property type="component" value="Unassembled WGS sequence"/>
</dbReference>
<feature type="region of interest" description="Disordered" evidence="1">
    <location>
        <begin position="1"/>
        <end position="123"/>
    </location>
</feature>
<feature type="compositionally biased region" description="Basic and acidic residues" evidence="1">
    <location>
        <begin position="1"/>
        <end position="24"/>
    </location>
</feature>
<gene>
    <name evidence="2" type="ORF">BD833_10959</name>
</gene>
<dbReference type="EMBL" id="VNHW01000009">
    <property type="protein sequence ID" value="TYP86459.1"/>
    <property type="molecule type" value="Genomic_DNA"/>
</dbReference>
<sequence>MSGPREPDGFDDGREDGAGWREPPHLGGDASGEDVDRPNFADRRKQPRDDAPVPGQPWQPPGWDLPPAEGQRPVPPAAGGAVPPAPDGAAPGSRSPEDAAPPAQDVPPAAPGPLRGGGLFGRRRRQPTVAERVFAYEGDAVGAQGWALQQGWTVSDGTAPEDAALADLIAGSPVRATKDHRAANVLRGRAGSLEVVAFDVVYASGRYLVPEYAITAVPMLGGVPGFRLSPSRFWRHGTGGLLPMPSGDEAFDARWLLLAAEDSPQLRRLVQDPTVHGLLLGSDDGDEFWSGAGHVAAVRPDGHRPQLLEHHGRLLTAIAGALMAGA</sequence>
<proteinExistence type="predicted"/>
<organism evidence="2 3">
    <name type="scientific">Blastococcus xanthinilyticus</name>
    <dbReference type="NCBI Taxonomy" id="1564164"/>
    <lineage>
        <taxon>Bacteria</taxon>
        <taxon>Bacillati</taxon>
        <taxon>Actinomycetota</taxon>
        <taxon>Actinomycetes</taxon>
        <taxon>Geodermatophilales</taxon>
        <taxon>Geodermatophilaceae</taxon>
        <taxon>Blastococcus</taxon>
    </lineage>
</organism>
<feature type="compositionally biased region" description="Basic and acidic residues" evidence="1">
    <location>
        <begin position="34"/>
        <end position="51"/>
    </location>
</feature>
<protein>
    <submittedName>
        <fullName evidence="2">Uncharacterized protein</fullName>
    </submittedName>
</protein>
<dbReference type="RefSeq" id="WP_166533833.1">
    <property type="nucleotide sequence ID" value="NZ_VNHW01000009.1"/>
</dbReference>
<dbReference type="AlphaFoldDB" id="A0A5S5CVT9"/>